<dbReference type="VEuPathDB" id="AmoebaDB:DDB_G0273461"/>
<keyword evidence="1" id="KW-0812">Transmembrane</keyword>
<evidence type="ECO:0000313" key="3">
    <source>
        <dbReference type="EMBL" id="EAL70708.1"/>
    </source>
</evidence>
<dbReference type="RefSeq" id="XP_644634.1">
    <property type="nucleotide sequence ID" value="XM_639542.1"/>
</dbReference>
<keyword evidence="1" id="KW-1133">Transmembrane helix</keyword>
<dbReference type="EMBL" id="AAFI02000010">
    <property type="protein sequence ID" value="EAL70685.1"/>
    <property type="molecule type" value="Genomic_DNA"/>
</dbReference>
<sequence>MPPKVYGGRVYVLNNGFHQLIILNVLSLFITIIQDHSLVTQ</sequence>
<reference evidence="3" key="3">
    <citation type="submission" date="2009-08" db="EMBL/GenBank/DDBJ databases">
        <authorList>
            <consortium name="The Dictyostelium discoideum Sequencing Consortium"/>
            <person name="Eichinger L."/>
            <person name="Pachebat J.A."/>
            <person name="Gloeckner G."/>
            <person name="Rajandream M.-A."/>
            <person name="Sucgang R."/>
            <person name="Song J."/>
            <person name="Cox E.C."/>
            <person name="Tunggal B."/>
            <person name="Szafranski K."/>
            <person name="Konfortov B.A."/>
            <person name="Farbrother P."/>
            <person name="Bankier A.T."/>
            <person name="Lehmann R."/>
            <person name="Hamlin N."/>
            <person name="Xu Q."/>
            <person name="Davies R."/>
            <person name="Gaudet P."/>
            <person name="Fey P."/>
            <person name="Pilcher K."/>
            <person name="Chen G."/>
            <person name="Saunders D."/>
            <person name="Sodergren E."/>
            <person name="Davis P."/>
            <person name="Nie X."/>
            <person name="Kerhornou A."/>
            <person name="Hemphill L."/>
            <person name="Bason N."/>
            <person name="Berriman M."/>
            <person name="Desany B."/>
            <person name="Churcher C."/>
            <person name="Cooper J."/>
            <person name="van Driessche N."/>
            <person name="Cronin A."/>
            <person name="Goodhead I."/>
            <person name="Muzny D."/>
            <person name="Hall N."/>
            <person name="Harper D."/>
            <person name="Lindsay R."/>
            <person name="Hauser H."/>
            <person name="James K."/>
            <person name="Quiles M."/>
            <person name="Buchrieser C."/>
            <person name="Wardroper A."/>
            <person name="Thangavelu M."/>
            <person name="Johnson D."/>
            <person name="Knights A."/>
            <person name="Loulseged H."/>
            <person name="Mungall K."/>
            <person name="Price C."/>
            <person name="Ma J."/>
            <person name="Quail M."/>
            <person name="Hernandez J."/>
            <person name="Rabbinowitsch E."/>
            <person name="Steffen D."/>
            <person name="Sanders M."/>
            <person name="Weinstock G."/>
            <person name="Sharp S."/>
            <person name="Just E."/>
            <person name="Shaulsky G."/>
            <person name="Simmonds M."/>
            <person name="Tivey A."/>
            <person name="White B."/>
            <person name="Walker D."/>
            <person name="Woodward J."/>
            <person name="Winckler T."/>
            <person name="Schleicher M."/>
            <person name="Rosenthal A."/>
            <person name="Rivero F."/>
            <person name="Chisholm R.L."/>
            <person name="Gibbs R."/>
            <person name="Loomis W.F."/>
            <person name="Platzer M."/>
            <person name="Kay R.R."/>
            <person name="Williams J."/>
            <person name="Dear P.H."/>
            <person name="Noegel A.A."/>
            <person name="Barrell B."/>
            <person name="Kuspa A."/>
        </authorList>
    </citation>
    <scope>NUCLEOTIDE SEQUENCE</scope>
    <source>
        <strain evidence="3">AX4</strain>
    </source>
</reference>
<reference evidence="3 4" key="2">
    <citation type="journal article" date="2005" name="Nature">
        <title>The genome of the social amoeba Dictyostelium discoideum.</title>
        <authorList>
            <consortium name="The Dictyostelium discoideum Sequencing Consortium"/>
            <person name="Eichinger L."/>
            <person name="Pachebat J.A."/>
            <person name="Glockner G."/>
            <person name="Rajandream M.A."/>
            <person name="Sucgang R."/>
            <person name="Berriman M."/>
            <person name="Song J."/>
            <person name="Olsen R."/>
            <person name="Szafranski K."/>
            <person name="Xu Q."/>
            <person name="Tunggal B."/>
            <person name="Kummerfeld S."/>
            <person name="Madera M."/>
            <person name="Konfortov B.A."/>
            <person name="Rivero F."/>
            <person name="Bankier A.T."/>
            <person name="Lehmann R."/>
            <person name="Hamlin N."/>
            <person name="Davies R."/>
            <person name="Gaudet P."/>
            <person name="Fey P."/>
            <person name="Pilcher K."/>
            <person name="Chen G."/>
            <person name="Saunders D."/>
            <person name="Sodergren E."/>
            <person name="Davis P."/>
            <person name="Kerhornou A."/>
            <person name="Nie X."/>
            <person name="Hall N."/>
            <person name="Anjard C."/>
            <person name="Hemphill L."/>
            <person name="Bason N."/>
            <person name="Farbrother P."/>
            <person name="Desany B."/>
            <person name="Just E."/>
            <person name="Morio T."/>
            <person name="Rost R."/>
            <person name="Churcher C."/>
            <person name="Cooper J."/>
            <person name="Haydock S."/>
            <person name="van Driessche N."/>
            <person name="Cronin A."/>
            <person name="Goodhead I."/>
            <person name="Muzny D."/>
            <person name="Mourier T."/>
            <person name="Pain A."/>
            <person name="Lu M."/>
            <person name="Harper D."/>
            <person name="Lindsay R."/>
            <person name="Hauser H."/>
            <person name="James K."/>
            <person name="Quiles M."/>
            <person name="Madan Babu M."/>
            <person name="Saito T."/>
            <person name="Buchrieser C."/>
            <person name="Wardroper A."/>
            <person name="Felder M."/>
            <person name="Thangavelu M."/>
            <person name="Johnson D."/>
            <person name="Knights A."/>
            <person name="Loulseged H."/>
            <person name="Mungall K."/>
            <person name="Oliver K."/>
            <person name="Price C."/>
            <person name="Quail M.A."/>
            <person name="Urushihara H."/>
            <person name="Hernandez J."/>
            <person name="Rabbinowitsch E."/>
            <person name="Steffen D."/>
            <person name="Sanders M."/>
            <person name="Ma J."/>
            <person name="Kohara Y."/>
            <person name="Sharp S."/>
            <person name="Simmonds M."/>
            <person name="Spiegler S."/>
            <person name="Tivey A."/>
            <person name="Sugano S."/>
            <person name="White B."/>
            <person name="Walker D."/>
            <person name="Woodward J."/>
            <person name="Winckler T."/>
            <person name="Tanaka Y."/>
            <person name="Shaulsky G."/>
            <person name="Schleicher M."/>
            <person name="Weinstock G."/>
            <person name="Rosenthal A."/>
            <person name="Cox E.C."/>
            <person name="Chisholm R.L."/>
            <person name="Gibbs R."/>
            <person name="Loomis W.F."/>
            <person name="Platzer M."/>
            <person name="Kay R.R."/>
            <person name="Williams J."/>
            <person name="Dear P.H."/>
            <person name="Noegel A.A."/>
            <person name="Barrell B."/>
            <person name="Kuspa A."/>
        </authorList>
    </citation>
    <scope>NUCLEOTIDE SEQUENCE [LARGE SCALE GENOMIC DNA]</scope>
    <source>
        <strain evidence="3 4">AX4</strain>
    </source>
</reference>
<dbReference type="GeneID" id="8618980"/>
<dbReference type="InParanoid" id="Q557K1"/>
<comment type="caution">
    <text evidence="3">The sequence shown here is derived from an EMBL/GenBank/DDBJ whole genome shotgun (WGS) entry which is preliminary data.</text>
</comment>
<evidence type="ECO:0000313" key="2">
    <source>
        <dbReference type="EMBL" id="EAL70685.1"/>
    </source>
</evidence>
<keyword evidence="4" id="KW-1185">Reference proteome</keyword>
<dbReference type="KEGG" id="ddi:DDB_G0273461"/>
<protein>
    <submittedName>
        <fullName evidence="3">Uncharacterized protein</fullName>
    </submittedName>
</protein>
<dbReference type="KEGG" id="ddi:DDB_G0273507"/>
<dbReference type="PaxDb" id="44689-DDB0203356"/>
<evidence type="ECO:0000313" key="4">
    <source>
        <dbReference type="Proteomes" id="UP000002195"/>
    </source>
</evidence>
<dbReference type="HOGENOM" id="CLU_3280638_0_0_1"/>
<accession>Q557K1</accession>
<feature type="transmembrane region" description="Helical" evidence="1">
    <location>
        <begin position="12"/>
        <end position="33"/>
    </location>
</feature>
<dbReference type="RefSeq" id="XP_644616.1">
    <property type="nucleotide sequence ID" value="XM_639524.1"/>
</dbReference>
<organism evidence="4">
    <name type="scientific">Dictyostelium discoideum</name>
    <name type="common">Social amoeba</name>
    <dbReference type="NCBI Taxonomy" id="44689"/>
    <lineage>
        <taxon>Eukaryota</taxon>
        <taxon>Amoebozoa</taxon>
        <taxon>Evosea</taxon>
        <taxon>Eumycetozoa</taxon>
        <taxon>Dictyostelia</taxon>
        <taxon>Dictyosteliales</taxon>
        <taxon>Dictyosteliaceae</taxon>
        <taxon>Dictyostelium</taxon>
    </lineage>
</organism>
<keyword evidence="1" id="KW-0472">Membrane</keyword>
<proteinExistence type="predicted"/>
<name>Q557K1_DICDI</name>
<gene>
    <name evidence="2" type="ORF">DDB_G0273461</name>
    <name evidence="3" type="ORF">DDB_G0273507</name>
</gene>
<dbReference type="AlphaFoldDB" id="Q557K1"/>
<evidence type="ECO:0000256" key="1">
    <source>
        <dbReference type="SAM" id="Phobius"/>
    </source>
</evidence>
<dbReference type="Proteomes" id="UP000002195">
    <property type="component" value="Unassembled WGS sequence"/>
</dbReference>
<reference evidence="3 4" key="1">
    <citation type="journal article" date="2002" name="Nature">
        <title>Sequence and analysis of chromosome 2 of Dictyostelium discoideum.</title>
        <authorList>
            <consortium name="Dictyostelium Genome Sequencing Consortium"/>
            <person name="Glockner G."/>
            <person name="Eichinger L."/>
            <person name="Szafranski K."/>
            <person name="Pachebat J.A."/>
            <person name="Bankier A.T."/>
            <person name="Dear P.H."/>
            <person name="Lehmann R."/>
            <person name="Baumgart C."/>
            <person name="Parra G."/>
            <person name="Abril J.F."/>
            <person name="Guigo R."/>
            <person name="Kumpf K."/>
            <person name="Tunggal B."/>
            <person name="Cox E."/>
            <person name="Quail M.A."/>
            <person name="Platzer M."/>
            <person name="Rosenthal A."/>
            <person name="Noegel A.A."/>
        </authorList>
    </citation>
    <scope>NUCLEOTIDE SEQUENCE [LARGE SCALE GENOMIC DNA]</scope>
    <source>
        <strain evidence="3 4">AX4</strain>
    </source>
</reference>
<dbReference type="GeneID" id="8618997"/>
<dbReference type="EMBL" id="AAFI02000010">
    <property type="protein sequence ID" value="EAL70708.1"/>
    <property type="molecule type" value="Genomic_DNA"/>
</dbReference>